<feature type="transmembrane region" description="Helical" evidence="1">
    <location>
        <begin position="537"/>
        <end position="559"/>
    </location>
</feature>
<evidence type="ECO:0000256" key="1">
    <source>
        <dbReference type="SAM" id="Phobius"/>
    </source>
</evidence>
<feature type="transmembrane region" description="Helical" evidence="1">
    <location>
        <begin position="483"/>
        <end position="501"/>
    </location>
</feature>
<dbReference type="RefSeq" id="WP_118764360.1">
    <property type="nucleotide sequence ID" value="NZ_CABJCF010000001.1"/>
</dbReference>
<gene>
    <name evidence="2" type="ORF">DWX20_02520</name>
</gene>
<protein>
    <recommendedName>
        <fullName evidence="4">DUF2142 domain-containing protein</fullName>
    </recommendedName>
</protein>
<feature type="transmembrane region" description="Helical" evidence="1">
    <location>
        <begin position="206"/>
        <end position="225"/>
    </location>
</feature>
<dbReference type="Proteomes" id="UP000284731">
    <property type="component" value="Unassembled WGS sequence"/>
</dbReference>
<evidence type="ECO:0000313" key="3">
    <source>
        <dbReference type="Proteomes" id="UP000284731"/>
    </source>
</evidence>
<dbReference type="EMBL" id="QRWX01000001">
    <property type="protein sequence ID" value="RGT57945.1"/>
    <property type="molecule type" value="Genomic_DNA"/>
</dbReference>
<feature type="transmembrane region" description="Helical" evidence="1">
    <location>
        <begin position="615"/>
        <end position="637"/>
    </location>
</feature>
<organism evidence="2 3">
    <name type="scientific">Solobacterium moorei</name>
    <dbReference type="NCBI Taxonomy" id="102148"/>
    <lineage>
        <taxon>Bacteria</taxon>
        <taxon>Bacillati</taxon>
        <taxon>Bacillota</taxon>
        <taxon>Erysipelotrichia</taxon>
        <taxon>Erysipelotrichales</taxon>
        <taxon>Erysipelotrichaceae</taxon>
        <taxon>Solobacterium</taxon>
    </lineage>
</organism>
<feature type="transmembrane region" description="Helical" evidence="1">
    <location>
        <begin position="678"/>
        <end position="698"/>
    </location>
</feature>
<proteinExistence type="predicted"/>
<keyword evidence="1" id="KW-0472">Membrane</keyword>
<keyword evidence="1" id="KW-1133">Transmembrane helix</keyword>
<feature type="transmembrane region" description="Helical" evidence="1">
    <location>
        <begin position="178"/>
        <end position="194"/>
    </location>
</feature>
<comment type="caution">
    <text evidence="2">The sequence shown here is derived from an EMBL/GenBank/DDBJ whole genome shotgun (WGS) entry which is preliminary data.</text>
</comment>
<accession>A0A412PIE4</accession>
<keyword evidence="1" id="KW-0812">Transmembrane</keyword>
<name>A0A412PIE4_9FIRM</name>
<feature type="transmembrane region" description="Helical" evidence="1">
    <location>
        <begin position="455"/>
        <end position="476"/>
    </location>
</feature>
<evidence type="ECO:0000313" key="2">
    <source>
        <dbReference type="EMBL" id="RGT57945.1"/>
    </source>
</evidence>
<feature type="transmembrane region" description="Helical" evidence="1">
    <location>
        <begin position="649"/>
        <end position="666"/>
    </location>
</feature>
<sequence length="708" mass="80078">MLKQAKNNIVFAVLSLLLLVLLALIGPMNAFQHGYFANEVDVSAIPSDDLIGVYDLTNSEYTTTFVPTKKHMTGVEVYIAKKNSTQGNLILTIEDGNGKVIDRSEAEVSSMKMETWYKFYTKGKYQIGNQYTLHIFASGTNGSITLQKATTAYMTEENKVGEALLNFAYKKATLNHEARILICFMIISLWIILLSTRCTEKKQKTIWLLGIVGALVTLLSWNFIFSSIDGPTTSNTSFQAYNDSLNTGIAEAEKYNDFFVSEDTYQYGLGRYSSINGGYYGMRNPYTNNDEWTEGYSNTESAILVNDSPYIVKISENAKKIRFQNGDTYAIKDIKKIGEKYRIDLDGPVLSFSEQGALDYAVFIDAKGSDLPRGYLSPYKQQFGLQGKVFRLVYRILHNGETALHMLKLACSMVTALVFVIISLLIKKKYNAIIAGCFLLTFWLSPWTAMFAQNLYWVEFTWFIPMAVGLYCSLNINELKARCISYVLAFISILIKCLCGYEYVSAVMMGLITFLLADLIFAILSKNKEKSILLFRTTFAMGIIALLGFMAAICMHAILRGNGNILEGIITIFKSDVLRRTAGADLNQLSANLWDSMNASIWEVLCRYFHFNTDIIVGVPGKLFQVICIIPLGIFVYDFHNKKLDLIKVALYIVTFFTSISWIVLAKSHSYVHTFLNFILWYFGFIQVCIYIICDKFLRVLNSHRVKE</sequence>
<feature type="transmembrane region" description="Helical" evidence="1">
    <location>
        <begin position="432"/>
        <end position="449"/>
    </location>
</feature>
<evidence type="ECO:0008006" key="4">
    <source>
        <dbReference type="Google" id="ProtNLM"/>
    </source>
</evidence>
<feature type="transmembrane region" description="Helical" evidence="1">
    <location>
        <begin position="406"/>
        <end position="425"/>
    </location>
</feature>
<dbReference type="AlphaFoldDB" id="A0A412PIE4"/>
<feature type="transmembrane region" description="Helical" evidence="1">
    <location>
        <begin position="507"/>
        <end position="525"/>
    </location>
</feature>
<reference evidence="2 3" key="1">
    <citation type="submission" date="2018-08" db="EMBL/GenBank/DDBJ databases">
        <title>A genome reference for cultivated species of the human gut microbiota.</title>
        <authorList>
            <person name="Zou Y."/>
            <person name="Xue W."/>
            <person name="Luo G."/>
        </authorList>
    </citation>
    <scope>NUCLEOTIDE SEQUENCE [LARGE SCALE GENOMIC DNA]</scope>
    <source>
        <strain evidence="2 3">AF18-46</strain>
    </source>
</reference>